<protein>
    <submittedName>
        <fullName evidence="3">SAM-dependent MidA family methyltransferase</fullName>
    </submittedName>
</protein>
<dbReference type="InterPro" id="IPR038375">
    <property type="entry name" value="NDUFAF7_sf"/>
</dbReference>
<keyword evidence="2 3" id="KW-0808">Transferase</keyword>
<gene>
    <name evidence="3" type="ORF">BJ986_001020</name>
</gene>
<dbReference type="Pfam" id="PF02636">
    <property type="entry name" value="Methyltransf_28"/>
    <property type="match status" value="1"/>
</dbReference>
<name>A0A852WBN6_9MICO</name>
<dbReference type="GO" id="GO:0032259">
    <property type="term" value="P:methylation"/>
    <property type="evidence" value="ECO:0007669"/>
    <property type="project" value="UniProtKB-KW"/>
</dbReference>
<dbReference type="Gene3D" id="3.40.50.12710">
    <property type="match status" value="1"/>
</dbReference>
<reference evidence="3 4" key="1">
    <citation type="submission" date="2020-07" db="EMBL/GenBank/DDBJ databases">
        <title>Sequencing the genomes of 1000 actinobacteria strains.</title>
        <authorList>
            <person name="Klenk H.-P."/>
        </authorList>
    </citation>
    <scope>NUCLEOTIDE SEQUENCE [LARGE SCALE GENOMIC DNA]</scope>
    <source>
        <strain evidence="3 4">DSM 23987</strain>
    </source>
</reference>
<dbReference type="InterPro" id="IPR003788">
    <property type="entry name" value="NDUFAF7"/>
</dbReference>
<evidence type="ECO:0000313" key="4">
    <source>
        <dbReference type="Proteomes" id="UP000573599"/>
    </source>
</evidence>
<dbReference type="Proteomes" id="UP000573599">
    <property type="component" value="Unassembled WGS sequence"/>
</dbReference>
<proteinExistence type="predicted"/>
<organism evidence="3 4">
    <name type="scientific">Pedococcus badiiscoriae</name>
    <dbReference type="NCBI Taxonomy" id="642776"/>
    <lineage>
        <taxon>Bacteria</taxon>
        <taxon>Bacillati</taxon>
        <taxon>Actinomycetota</taxon>
        <taxon>Actinomycetes</taxon>
        <taxon>Micrococcales</taxon>
        <taxon>Intrasporangiaceae</taxon>
        <taxon>Pedococcus</taxon>
    </lineage>
</organism>
<accession>A0A852WBN6</accession>
<dbReference type="SUPFAM" id="SSF53335">
    <property type="entry name" value="S-adenosyl-L-methionine-dependent methyltransferases"/>
    <property type="match status" value="1"/>
</dbReference>
<dbReference type="PANTHER" id="PTHR12049">
    <property type="entry name" value="PROTEIN ARGININE METHYLTRANSFERASE NDUFAF7, MITOCHONDRIAL"/>
    <property type="match status" value="1"/>
</dbReference>
<dbReference type="GO" id="GO:0035243">
    <property type="term" value="F:protein-arginine omega-N symmetric methyltransferase activity"/>
    <property type="evidence" value="ECO:0007669"/>
    <property type="project" value="TreeGrafter"/>
</dbReference>
<dbReference type="RefSeq" id="WP_179420999.1">
    <property type="nucleotide sequence ID" value="NZ_JACCAB010000001.1"/>
</dbReference>
<dbReference type="EMBL" id="JACCAB010000001">
    <property type="protein sequence ID" value="NYG06533.1"/>
    <property type="molecule type" value="Genomic_DNA"/>
</dbReference>
<evidence type="ECO:0000313" key="3">
    <source>
        <dbReference type="EMBL" id="NYG06533.1"/>
    </source>
</evidence>
<keyword evidence="1 3" id="KW-0489">Methyltransferase</keyword>
<comment type="caution">
    <text evidence="3">The sequence shown here is derived from an EMBL/GenBank/DDBJ whole genome shotgun (WGS) entry which is preliminary data.</text>
</comment>
<keyword evidence="4" id="KW-1185">Reference proteome</keyword>
<dbReference type="AlphaFoldDB" id="A0A852WBN6"/>
<dbReference type="PANTHER" id="PTHR12049:SF7">
    <property type="entry name" value="PROTEIN ARGININE METHYLTRANSFERASE NDUFAF7, MITOCHONDRIAL"/>
    <property type="match status" value="1"/>
</dbReference>
<evidence type="ECO:0000256" key="1">
    <source>
        <dbReference type="ARBA" id="ARBA00022603"/>
    </source>
</evidence>
<evidence type="ECO:0000256" key="2">
    <source>
        <dbReference type="ARBA" id="ARBA00022679"/>
    </source>
</evidence>
<sequence length="314" mass="32994">MTLLDWQVAWQGALYGPDGFYRAASGPAGHFTTATHGALGEVLAGAVAQLARENGLTHVVDIGAGRGELLTHVAAADPALRLTGVDVVTRPESLDPAVEWHVTPGGRALPHELRDLDGALVFAHEWLDVVPCPVAEVDDDGVLRRVQVDVDTGQEALGPTVSGHDLTWAQTHWETSAPGSRVEVGLPRDLAWAELVSRVDRGVLVAVDYGHRGGDRPAGGTLAAYRRGQQVAPVPDGTCDLTAHVAMDTLDHDELLDQRTALRGLGVDGGTPAHELARRDPQGYLQALASSSAAAALTAPGGFGDFLWAVKRVG</sequence>
<dbReference type="InterPro" id="IPR029063">
    <property type="entry name" value="SAM-dependent_MTases_sf"/>
</dbReference>